<sequence>MALFCCLKTATRRNTRRHATSTNSTPNPAGAASSSALSQPSQASQSVPTPIPQASAEPTSTTIPASSKHLQSSGIQERLWATSFEELEKTKPELVKAFRRVIYTKVNQPNLTPNGPLKHGEEDSRDPTPEELERWIKDGLLRNERAASVQKGIGVVVQVVGPAKHIMNLVVQAVPQATIPWAGICLGLEILSNPSNESSTNSDGIVYVSSRLQWYWELGSLLLDESKSEQASEKLRSELEKNIIQVYVALLTYQLRSICRYYRHWVRAILRDVVKYDGWAEQLESIKTAERAVQKDIDQYNGVEVRSKLRQLADEAMTVRTGLQNIHSTLQDQAQRQEQRAKDDKDEKCLEAIFATNPRSDKMRIEETKGTLLNDCYSWVLQNDEFQRFQAEQQNQLLWIKGDPGKGKTMLLCGIINELETQPTSLRSALLSYFFCQATVETLNNANFVLRGLIWDLCRQNHSLIKYVRHEYDGTSQALFSQDNAWVTLRRIMTAMLDDPVLQGATMIIDALDECNVDREQLLDFIVSTSTVKWIVSSRNWPDIEQKFKTTKHMNKLHLEMNQGVVDKAVNSYITFKVNQLAKSKDYQEETRNAVESHLTAHARGTFLWVALVCQELARVGRVLAKKIVKEFPTDLNGLYGRMIKQMKDSPYAKVCLKILTLVSAVYRPITLVELHVLLSPVKDFEDIGLDDWREIIASCGSFLTVREDIVYFVHQSAKDFLMDKSTSSISRSSIANQHSEVFGKSMDVLCGTLKRDIYGLKKPGALVDQVSKDALGPLAAIQYSCVFWVDHLEASQVNTHVEASPDKAPVDINALLRFFKTKYLYWLEALSWMHKILEGVKAMEKLERIAVSLML</sequence>
<feature type="compositionally biased region" description="Basic and acidic residues" evidence="2">
    <location>
        <begin position="118"/>
        <end position="129"/>
    </location>
</feature>
<evidence type="ECO:0000313" key="4">
    <source>
        <dbReference type="EMBL" id="KAH6652126.1"/>
    </source>
</evidence>
<feature type="region of interest" description="Disordered" evidence="2">
    <location>
        <begin position="108"/>
        <end position="129"/>
    </location>
</feature>
<dbReference type="PANTHER" id="PTHR10039">
    <property type="entry name" value="AMELOGENIN"/>
    <property type="match status" value="1"/>
</dbReference>
<dbReference type="InterPro" id="IPR056884">
    <property type="entry name" value="NPHP3-like_N"/>
</dbReference>
<organism evidence="4 5">
    <name type="scientific">Truncatella angustata</name>
    <dbReference type="NCBI Taxonomy" id="152316"/>
    <lineage>
        <taxon>Eukaryota</taxon>
        <taxon>Fungi</taxon>
        <taxon>Dikarya</taxon>
        <taxon>Ascomycota</taxon>
        <taxon>Pezizomycotina</taxon>
        <taxon>Sordariomycetes</taxon>
        <taxon>Xylariomycetidae</taxon>
        <taxon>Amphisphaeriales</taxon>
        <taxon>Sporocadaceae</taxon>
        <taxon>Truncatella</taxon>
    </lineage>
</organism>
<dbReference type="PROSITE" id="PS50837">
    <property type="entry name" value="NACHT"/>
    <property type="match status" value="1"/>
</dbReference>
<keyword evidence="1" id="KW-0677">Repeat</keyword>
<dbReference type="Pfam" id="PF24883">
    <property type="entry name" value="NPHP3_N"/>
    <property type="match status" value="1"/>
</dbReference>
<evidence type="ECO:0000256" key="1">
    <source>
        <dbReference type="ARBA" id="ARBA00022737"/>
    </source>
</evidence>
<dbReference type="EMBL" id="JAGPXC010000006">
    <property type="protein sequence ID" value="KAH6652126.1"/>
    <property type="molecule type" value="Genomic_DNA"/>
</dbReference>
<dbReference type="Gene3D" id="3.40.50.300">
    <property type="entry name" value="P-loop containing nucleotide triphosphate hydrolases"/>
    <property type="match status" value="1"/>
</dbReference>
<accession>A0A9P8ZVN8</accession>
<dbReference type="GeneID" id="70132218"/>
<dbReference type="Proteomes" id="UP000758603">
    <property type="component" value="Unassembled WGS sequence"/>
</dbReference>
<feature type="compositionally biased region" description="Low complexity" evidence="2">
    <location>
        <begin position="20"/>
        <end position="48"/>
    </location>
</feature>
<comment type="caution">
    <text evidence="4">The sequence shown here is derived from an EMBL/GenBank/DDBJ whole genome shotgun (WGS) entry which is preliminary data.</text>
</comment>
<gene>
    <name evidence="4" type="ORF">BKA67DRAFT_573091</name>
</gene>
<dbReference type="InterPro" id="IPR027417">
    <property type="entry name" value="P-loop_NTPase"/>
</dbReference>
<feature type="region of interest" description="Disordered" evidence="2">
    <location>
        <begin position="13"/>
        <end position="74"/>
    </location>
</feature>
<dbReference type="RefSeq" id="XP_045956404.1">
    <property type="nucleotide sequence ID" value="XM_046103326.1"/>
</dbReference>
<dbReference type="Pfam" id="PF17100">
    <property type="entry name" value="NACHT_N"/>
    <property type="match status" value="1"/>
</dbReference>
<evidence type="ECO:0000256" key="2">
    <source>
        <dbReference type="SAM" id="MobiDB-lite"/>
    </source>
</evidence>
<evidence type="ECO:0000313" key="5">
    <source>
        <dbReference type="Proteomes" id="UP000758603"/>
    </source>
</evidence>
<dbReference type="InterPro" id="IPR031359">
    <property type="entry name" value="NACHT_N"/>
</dbReference>
<evidence type="ECO:0000259" key="3">
    <source>
        <dbReference type="PROSITE" id="PS50837"/>
    </source>
</evidence>
<dbReference type="InterPro" id="IPR007111">
    <property type="entry name" value="NACHT_NTPase"/>
</dbReference>
<name>A0A9P8ZVN8_9PEZI</name>
<keyword evidence="5" id="KW-1185">Reference proteome</keyword>
<feature type="compositionally biased region" description="Polar residues" evidence="2">
    <location>
        <begin position="56"/>
        <end position="74"/>
    </location>
</feature>
<dbReference type="OrthoDB" id="538223at2759"/>
<reference evidence="4" key="1">
    <citation type="journal article" date="2021" name="Nat. Commun.">
        <title>Genetic determinants of endophytism in the Arabidopsis root mycobiome.</title>
        <authorList>
            <person name="Mesny F."/>
            <person name="Miyauchi S."/>
            <person name="Thiergart T."/>
            <person name="Pickel B."/>
            <person name="Atanasova L."/>
            <person name="Karlsson M."/>
            <person name="Huettel B."/>
            <person name="Barry K.W."/>
            <person name="Haridas S."/>
            <person name="Chen C."/>
            <person name="Bauer D."/>
            <person name="Andreopoulos W."/>
            <person name="Pangilinan J."/>
            <person name="LaButti K."/>
            <person name="Riley R."/>
            <person name="Lipzen A."/>
            <person name="Clum A."/>
            <person name="Drula E."/>
            <person name="Henrissat B."/>
            <person name="Kohler A."/>
            <person name="Grigoriev I.V."/>
            <person name="Martin F.M."/>
            <person name="Hacquard S."/>
        </authorList>
    </citation>
    <scope>NUCLEOTIDE SEQUENCE</scope>
    <source>
        <strain evidence="4">MPI-SDFR-AT-0073</strain>
    </source>
</reference>
<dbReference type="SUPFAM" id="SSF52540">
    <property type="entry name" value="P-loop containing nucleoside triphosphate hydrolases"/>
    <property type="match status" value="1"/>
</dbReference>
<dbReference type="PANTHER" id="PTHR10039:SF14">
    <property type="entry name" value="NACHT DOMAIN-CONTAINING PROTEIN"/>
    <property type="match status" value="1"/>
</dbReference>
<feature type="domain" description="NACHT" evidence="3">
    <location>
        <begin position="396"/>
        <end position="539"/>
    </location>
</feature>
<protein>
    <submittedName>
        <fullName evidence="4">NACHT domain-containing protein</fullName>
    </submittedName>
</protein>
<dbReference type="AlphaFoldDB" id="A0A9P8ZVN8"/>
<proteinExistence type="predicted"/>